<sequence length="216" mass="24385">MERDVRFLCSFDGEIKFHVQNNEHIYDGGHNKMVRVASNIKFKDMISVLLAVSGVADVAYFKYQIADYGLETLVSVTNDRDLRNLMREFDPSAPDEVKRIFLFAKENPSPSSLPPPPAQRVERVNSPVQVAENASEQVAAGGPRVRERVVHYSAWWWLRFIPLVLLFLVPLVINLHQQNHYDLKSIGTIPPTVGSDDQSSDDSHNKAAVIPVFSQN</sequence>
<organism evidence="3 4">
    <name type="scientific">Stylosanthes scabra</name>
    <dbReference type="NCBI Taxonomy" id="79078"/>
    <lineage>
        <taxon>Eukaryota</taxon>
        <taxon>Viridiplantae</taxon>
        <taxon>Streptophyta</taxon>
        <taxon>Embryophyta</taxon>
        <taxon>Tracheophyta</taxon>
        <taxon>Spermatophyta</taxon>
        <taxon>Magnoliopsida</taxon>
        <taxon>eudicotyledons</taxon>
        <taxon>Gunneridae</taxon>
        <taxon>Pentapetalae</taxon>
        <taxon>rosids</taxon>
        <taxon>fabids</taxon>
        <taxon>Fabales</taxon>
        <taxon>Fabaceae</taxon>
        <taxon>Papilionoideae</taxon>
        <taxon>50 kb inversion clade</taxon>
        <taxon>dalbergioids sensu lato</taxon>
        <taxon>Dalbergieae</taxon>
        <taxon>Pterocarpus clade</taxon>
        <taxon>Stylosanthes</taxon>
    </lineage>
</organism>
<keyword evidence="1" id="KW-0472">Membrane</keyword>
<dbReference type="InterPro" id="IPR053198">
    <property type="entry name" value="Gynoecium_Dev_Regulator"/>
</dbReference>
<feature type="domain" description="PB1" evidence="2">
    <location>
        <begin position="26"/>
        <end position="103"/>
    </location>
</feature>
<evidence type="ECO:0000259" key="2">
    <source>
        <dbReference type="Pfam" id="PF00564"/>
    </source>
</evidence>
<comment type="caution">
    <text evidence="3">The sequence shown here is derived from an EMBL/GenBank/DDBJ whole genome shotgun (WGS) entry which is preliminary data.</text>
</comment>
<evidence type="ECO:0000256" key="1">
    <source>
        <dbReference type="SAM" id="Phobius"/>
    </source>
</evidence>
<keyword evidence="1" id="KW-1133">Transmembrane helix</keyword>
<feature type="transmembrane region" description="Helical" evidence="1">
    <location>
        <begin position="154"/>
        <end position="175"/>
    </location>
</feature>
<dbReference type="Pfam" id="PF00564">
    <property type="entry name" value="PB1"/>
    <property type="match status" value="1"/>
</dbReference>
<proteinExistence type="predicted"/>
<dbReference type="Proteomes" id="UP001341840">
    <property type="component" value="Unassembled WGS sequence"/>
</dbReference>
<reference evidence="3 4" key="1">
    <citation type="journal article" date="2023" name="Plants (Basel)">
        <title>Bridging the Gap: Combining Genomics and Transcriptomics Approaches to Understand Stylosanthes scabra, an Orphan Legume from the Brazilian Caatinga.</title>
        <authorList>
            <person name="Ferreira-Neto J.R.C."/>
            <person name="da Silva M.D."/>
            <person name="Binneck E."/>
            <person name="de Melo N.F."/>
            <person name="da Silva R.H."/>
            <person name="de Melo A.L.T.M."/>
            <person name="Pandolfi V."/>
            <person name="Bustamante F.O."/>
            <person name="Brasileiro-Vidal A.C."/>
            <person name="Benko-Iseppon A.M."/>
        </authorList>
    </citation>
    <scope>NUCLEOTIDE SEQUENCE [LARGE SCALE GENOMIC DNA]</scope>
    <source>
        <tissue evidence="3">Leaves</tissue>
    </source>
</reference>
<evidence type="ECO:0000313" key="3">
    <source>
        <dbReference type="EMBL" id="MED6217022.1"/>
    </source>
</evidence>
<name>A0ABU6Z319_9FABA</name>
<accession>A0ABU6Z319</accession>
<dbReference type="PANTHER" id="PTHR31066:SF85">
    <property type="entry name" value="OS02G0809100 PROTEIN"/>
    <property type="match status" value="1"/>
</dbReference>
<protein>
    <recommendedName>
        <fullName evidence="2">PB1 domain-containing protein</fullName>
    </recommendedName>
</protein>
<dbReference type="InterPro" id="IPR000270">
    <property type="entry name" value="PB1_dom"/>
</dbReference>
<dbReference type="SUPFAM" id="SSF54277">
    <property type="entry name" value="CAD &amp; PB1 domains"/>
    <property type="match status" value="1"/>
</dbReference>
<dbReference type="PANTHER" id="PTHR31066">
    <property type="entry name" value="OS05G0427100 PROTEIN-RELATED"/>
    <property type="match status" value="1"/>
</dbReference>
<keyword evidence="1" id="KW-0812">Transmembrane</keyword>
<evidence type="ECO:0000313" key="4">
    <source>
        <dbReference type="Proteomes" id="UP001341840"/>
    </source>
</evidence>
<dbReference type="EMBL" id="JASCZI010271895">
    <property type="protein sequence ID" value="MED6217022.1"/>
    <property type="molecule type" value="Genomic_DNA"/>
</dbReference>
<keyword evidence="4" id="KW-1185">Reference proteome</keyword>
<gene>
    <name evidence="3" type="ORF">PIB30_013493</name>
</gene>